<evidence type="ECO:0000313" key="3">
    <source>
        <dbReference type="Proteomes" id="UP000606974"/>
    </source>
</evidence>
<dbReference type="EMBL" id="JAACFV010000124">
    <property type="protein sequence ID" value="KAF7504884.1"/>
    <property type="molecule type" value="Genomic_DNA"/>
</dbReference>
<evidence type="ECO:0000256" key="1">
    <source>
        <dbReference type="SAM" id="MobiDB-lite"/>
    </source>
</evidence>
<keyword evidence="3" id="KW-1185">Reference proteome</keyword>
<evidence type="ECO:0000313" key="2">
    <source>
        <dbReference type="EMBL" id="KAF7504884.1"/>
    </source>
</evidence>
<dbReference type="OrthoDB" id="5411041at2759"/>
<dbReference type="Proteomes" id="UP000606974">
    <property type="component" value="Unassembled WGS sequence"/>
</dbReference>
<accession>A0A8H7ABD2</accession>
<dbReference type="AlphaFoldDB" id="A0A8H7ABD2"/>
<sequence length="223" mass="25991">MSKTQPQPQPQAEPPDLTPAYRTFQHYTALGFLFGAPVLIALPPRKLDFYTFALGSSWALSANHLYKERQREKRQRSPFGGLQQQHAPEISDENVEGGGKKTRYEMVQEQLRREKRDRRLLERRPDGKEEEERGDGRPLSGIQKGLEKVWMGNEKPGWKERRLAEEQEKISQGEGYGGMIMDQIWEVWNWGKEKGEDLEKKDEDVLRDRRRREEFPVIGKDAG</sequence>
<comment type="caution">
    <text evidence="2">The sequence shown here is derived from an EMBL/GenBank/DDBJ whole genome shotgun (WGS) entry which is preliminary data.</text>
</comment>
<organism evidence="2 3">
    <name type="scientific">Endocarpon pusillum</name>
    <dbReference type="NCBI Taxonomy" id="364733"/>
    <lineage>
        <taxon>Eukaryota</taxon>
        <taxon>Fungi</taxon>
        <taxon>Dikarya</taxon>
        <taxon>Ascomycota</taxon>
        <taxon>Pezizomycotina</taxon>
        <taxon>Eurotiomycetes</taxon>
        <taxon>Chaetothyriomycetidae</taxon>
        <taxon>Verrucariales</taxon>
        <taxon>Verrucariaceae</taxon>
        <taxon>Endocarpon</taxon>
    </lineage>
</organism>
<name>A0A8H7ABD2_9EURO</name>
<protein>
    <recommendedName>
        <fullName evidence="4">Rhomboid family membrane protein</fullName>
    </recommendedName>
</protein>
<gene>
    <name evidence="2" type="ORF">GJ744_001605</name>
</gene>
<proteinExistence type="predicted"/>
<reference evidence="2" key="1">
    <citation type="submission" date="2020-02" db="EMBL/GenBank/DDBJ databases">
        <authorList>
            <person name="Palmer J.M."/>
        </authorList>
    </citation>
    <scope>NUCLEOTIDE SEQUENCE</scope>
    <source>
        <strain evidence="2">EPUS1.4</strain>
        <tissue evidence="2">Thallus</tissue>
    </source>
</reference>
<feature type="compositionally biased region" description="Basic and acidic residues" evidence="1">
    <location>
        <begin position="98"/>
        <end position="136"/>
    </location>
</feature>
<evidence type="ECO:0008006" key="4">
    <source>
        <dbReference type="Google" id="ProtNLM"/>
    </source>
</evidence>
<feature type="region of interest" description="Disordered" evidence="1">
    <location>
        <begin position="69"/>
        <end position="141"/>
    </location>
</feature>